<evidence type="ECO:0000313" key="4">
    <source>
        <dbReference type="EMBL" id="PPQ78750.1"/>
    </source>
</evidence>
<dbReference type="OrthoDB" id="3052633at2759"/>
<proteinExistence type="predicted"/>
<evidence type="ECO:0000256" key="2">
    <source>
        <dbReference type="SAM" id="Phobius"/>
    </source>
</evidence>
<evidence type="ECO:0000256" key="1">
    <source>
        <dbReference type="SAM" id="MobiDB-lite"/>
    </source>
</evidence>
<reference evidence="4 5" key="1">
    <citation type="journal article" date="2018" name="Evol. Lett.">
        <title>Horizontal gene cluster transfer increased hallucinogenic mushroom diversity.</title>
        <authorList>
            <person name="Reynolds H.T."/>
            <person name="Vijayakumar V."/>
            <person name="Gluck-Thaler E."/>
            <person name="Korotkin H.B."/>
            <person name="Matheny P.B."/>
            <person name="Slot J.C."/>
        </authorList>
    </citation>
    <scope>NUCLEOTIDE SEQUENCE [LARGE SCALE GENOMIC DNA]</scope>
    <source>
        <strain evidence="4 5">2631</strain>
    </source>
</reference>
<gene>
    <name evidence="4" type="ORF">CVT25_010753</name>
</gene>
<evidence type="ECO:0000313" key="5">
    <source>
        <dbReference type="Proteomes" id="UP000283269"/>
    </source>
</evidence>
<organism evidence="4 5">
    <name type="scientific">Psilocybe cyanescens</name>
    <dbReference type="NCBI Taxonomy" id="93625"/>
    <lineage>
        <taxon>Eukaryota</taxon>
        <taxon>Fungi</taxon>
        <taxon>Dikarya</taxon>
        <taxon>Basidiomycota</taxon>
        <taxon>Agaricomycotina</taxon>
        <taxon>Agaricomycetes</taxon>
        <taxon>Agaricomycetidae</taxon>
        <taxon>Agaricales</taxon>
        <taxon>Agaricineae</taxon>
        <taxon>Strophariaceae</taxon>
        <taxon>Psilocybe</taxon>
    </lineage>
</organism>
<sequence length="401" mass="45140">MPPSVVYEFAFVCCSIAAVALLIWDHVITFGREVQVFWSRKISGPAVLYGLLRYGTLFEKIAVMLLASWDATLRFVSSCEFENALSNLTAVTVFSALRVYALRRNQWPLAVFVFLLCLPSLVMPAYVYAHQWSPANGVNVFGCALAYKASQVEHTRCGFEHRPYRSVISDEETILHKLTTFNQIAGLVADLLGEFIVVVVTINRTFHLRKQAIPLEADKKRPGLMHLFLRDGDYFPTFLECLFCDRDLYAEPFSSALLILSLADMLVLVPSFTTRYDYWVVPYYTPVFRTIIISRFLLMLRSIYYEESNNGPEADGDAPLGPLKFQSRVIGTMGAPVDSQFDDYSGPEPWEEEDDDIVFSSDPLASGLLDMDPPSRESESSNNRSKECCTPSEAPASIIET</sequence>
<accession>A0A409WJY6</accession>
<dbReference type="InParanoid" id="A0A409WJY6"/>
<protein>
    <recommendedName>
        <fullName evidence="3">DUF6533 domain-containing protein</fullName>
    </recommendedName>
</protein>
<evidence type="ECO:0000259" key="3">
    <source>
        <dbReference type="Pfam" id="PF20151"/>
    </source>
</evidence>
<feature type="region of interest" description="Disordered" evidence="1">
    <location>
        <begin position="341"/>
        <end position="401"/>
    </location>
</feature>
<feature type="transmembrane region" description="Helical" evidence="2">
    <location>
        <begin position="109"/>
        <end position="129"/>
    </location>
</feature>
<dbReference type="AlphaFoldDB" id="A0A409WJY6"/>
<feature type="compositionally biased region" description="Basic and acidic residues" evidence="1">
    <location>
        <begin position="373"/>
        <end position="387"/>
    </location>
</feature>
<dbReference type="Pfam" id="PF20151">
    <property type="entry name" value="DUF6533"/>
    <property type="match status" value="1"/>
</dbReference>
<dbReference type="EMBL" id="NHYD01003408">
    <property type="protein sequence ID" value="PPQ78750.1"/>
    <property type="molecule type" value="Genomic_DNA"/>
</dbReference>
<dbReference type="Proteomes" id="UP000283269">
    <property type="component" value="Unassembled WGS sequence"/>
</dbReference>
<keyword evidence="2" id="KW-1133">Transmembrane helix</keyword>
<name>A0A409WJY6_PSICY</name>
<dbReference type="InterPro" id="IPR045340">
    <property type="entry name" value="DUF6533"/>
</dbReference>
<keyword evidence="2" id="KW-0812">Transmembrane</keyword>
<keyword evidence="2" id="KW-0472">Membrane</keyword>
<comment type="caution">
    <text evidence="4">The sequence shown here is derived from an EMBL/GenBank/DDBJ whole genome shotgun (WGS) entry which is preliminary data.</text>
</comment>
<feature type="transmembrane region" description="Helical" evidence="2">
    <location>
        <begin position="6"/>
        <end position="25"/>
    </location>
</feature>
<feature type="transmembrane region" description="Helical" evidence="2">
    <location>
        <begin position="184"/>
        <end position="202"/>
    </location>
</feature>
<feature type="domain" description="DUF6533" evidence="3">
    <location>
        <begin position="13"/>
        <end position="58"/>
    </location>
</feature>
<dbReference type="STRING" id="93625.A0A409WJY6"/>
<keyword evidence="5" id="KW-1185">Reference proteome</keyword>